<dbReference type="Pfam" id="PF13602">
    <property type="entry name" value="ADH_zinc_N_2"/>
    <property type="match status" value="1"/>
</dbReference>
<comment type="caution">
    <text evidence="2">The sequence shown here is derived from an EMBL/GenBank/DDBJ whole genome shotgun (WGS) entry which is preliminary data.</text>
</comment>
<dbReference type="CDD" id="cd05289">
    <property type="entry name" value="MDR_like_2"/>
    <property type="match status" value="1"/>
</dbReference>
<sequence>MSDKAGSRATMRGWAIRAYGEEMVLMNELPIPTPGPHDILMQMRSAEVGDWDELVRAGEWDMERPFPLVLGLAGAGRIAAVGAAVTDFSENQEVYAYSYPLHDNGAWAEFMLVPQSHVAPIPASLTPVEAGGVPIVGLTAHETLIDVLRVTRGEVVLINAAAGGVGHIAVQIASGLGAHVVAAASRRNHDFVAGLGAAAVIDYDATGDVAKAIRAQYPGGVDKALNCVSGKAANDYVAALADGGKMVDLPGAVSVQRAGVQIISDYVVRGNGARLAELTRRFDSGALRLVVHEIFRFDEAPRALDLVLARHVRGKVVIRTT</sequence>
<organism evidence="2 3">
    <name type="scientific">Variovorax ginsengisoli</name>
    <dbReference type="NCBI Taxonomy" id="363844"/>
    <lineage>
        <taxon>Bacteria</taxon>
        <taxon>Pseudomonadati</taxon>
        <taxon>Pseudomonadota</taxon>
        <taxon>Betaproteobacteria</taxon>
        <taxon>Burkholderiales</taxon>
        <taxon>Comamonadaceae</taxon>
        <taxon>Variovorax</taxon>
    </lineage>
</organism>
<dbReference type="Gene3D" id="3.90.180.10">
    <property type="entry name" value="Medium-chain alcohol dehydrogenases, catalytic domain"/>
    <property type="match status" value="1"/>
</dbReference>
<accession>A0ABT8SGX3</accession>
<feature type="domain" description="Enoyl reductase (ER)" evidence="1">
    <location>
        <begin position="20"/>
        <end position="318"/>
    </location>
</feature>
<evidence type="ECO:0000259" key="1">
    <source>
        <dbReference type="SMART" id="SM00829"/>
    </source>
</evidence>
<protein>
    <submittedName>
        <fullName evidence="2">NADP-dependent oxidoreductase</fullName>
        <ecNumber evidence="2">1.-.-.-</ecNumber>
    </submittedName>
</protein>
<dbReference type="GO" id="GO:0016491">
    <property type="term" value="F:oxidoreductase activity"/>
    <property type="evidence" value="ECO:0007669"/>
    <property type="project" value="UniProtKB-KW"/>
</dbReference>
<dbReference type="InterPro" id="IPR052733">
    <property type="entry name" value="Chloroplast_QOR"/>
</dbReference>
<keyword evidence="3" id="KW-1185">Reference proteome</keyword>
<dbReference type="SUPFAM" id="SSF51735">
    <property type="entry name" value="NAD(P)-binding Rossmann-fold domains"/>
    <property type="match status" value="1"/>
</dbReference>
<gene>
    <name evidence="2" type="ORF">Q2T77_33780</name>
</gene>
<dbReference type="Proteomes" id="UP001169027">
    <property type="component" value="Unassembled WGS sequence"/>
</dbReference>
<dbReference type="Pfam" id="PF08240">
    <property type="entry name" value="ADH_N"/>
    <property type="match status" value="1"/>
</dbReference>
<dbReference type="EC" id="1.-.-.-" evidence="2"/>
<dbReference type="RefSeq" id="WP_301815567.1">
    <property type="nucleotide sequence ID" value="NZ_JAUJZH010000037.1"/>
</dbReference>
<evidence type="ECO:0000313" key="3">
    <source>
        <dbReference type="Proteomes" id="UP001169027"/>
    </source>
</evidence>
<dbReference type="PANTHER" id="PTHR44013">
    <property type="entry name" value="ZINC-TYPE ALCOHOL DEHYDROGENASE-LIKE PROTEIN C16A3.02C"/>
    <property type="match status" value="1"/>
</dbReference>
<dbReference type="InterPro" id="IPR020843">
    <property type="entry name" value="ER"/>
</dbReference>
<name>A0ABT8SGX3_9BURK</name>
<dbReference type="PANTHER" id="PTHR44013:SF1">
    <property type="entry name" value="ZINC-TYPE ALCOHOL DEHYDROGENASE-LIKE PROTEIN C16A3.02C"/>
    <property type="match status" value="1"/>
</dbReference>
<dbReference type="EMBL" id="JAUKVY010000037">
    <property type="protein sequence ID" value="MDO1537247.1"/>
    <property type="molecule type" value="Genomic_DNA"/>
</dbReference>
<dbReference type="InterPro" id="IPR011032">
    <property type="entry name" value="GroES-like_sf"/>
</dbReference>
<proteinExistence type="predicted"/>
<dbReference type="PROSITE" id="PS01162">
    <property type="entry name" value="QOR_ZETA_CRYSTAL"/>
    <property type="match status" value="1"/>
</dbReference>
<dbReference type="SUPFAM" id="SSF50129">
    <property type="entry name" value="GroES-like"/>
    <property type="match status" value="1"/>
</dbReference>
<dbReference type="InterPro" id="IPR002364">
    <property type="entry name" value="Quin_OxRdtase/zeta-crystal_CS"/>
</dbReference>
<keyword evidence="2" id="KW-0560">Oxidoreductase</keyword>
<dbReference type="Gene3D" id="3.40.50.720">
    <property type="entry name" value="NAD(P)-binding Rossmann-like Domain"/>
    <property type="match status" value="1"/>
</dbReference>
<dbReference type="InterPro" id="IPR013154">
    <property type="entry name" value="ADH-like_N"/>
</dbReference>
<evidence type="ECO:0000313" key="2">
    <source>
        <dbReference type="EMBL" id="MDO1537247.1"/>
    </source>
</evidence>
<reference evidence="2" key="1">
    <citation type="submission" date="2023-06" db="EMBL/GenBank/DDBJ databases">
        <authorList>
            <person name="Jiang Y."/>
            <person name="Liu Q."/>
        </authorList>
    </citation>
    <scope>NUCLEOTIDE SEQUENCE</scope>
    <source>
        <strain evidence="2">CGMCC 1.12090</strain>
    </source>
</reference>
<dbReference type="InterPro" id="IPR036291">
    <property type="entry name" value="NAD(P)-bd_dom_sf"/>
</dbReference>
<dbReference type="SMART" id="SM00829">
    <property type="entry name" value="PKS_ER"/>
    <property type="match status" value="1"/>
</dbReference>